<dbReference type="InterPro" id="IPR050490">
    <property type="entry name" value="Bact_solute-bd_prot1"/>
</dbReference>
<evidence type="ECO:0000313" key="4">
    <source>
        <dbReference type="EMBL" id="MBJ7601446.1"/>
    </source>
</evidence>
<proteinExistence type="inferred from homology"/>
<dbReference type="CDD" id="cd14750">
    <property type="entry name" value="PBP2_TMBP"/>
    <property type="match status" value="1"/>
</dbReference>
<evidence type="ECO:0000256" key="3">
    <source>
        <dbReference type="ARBA" id="ARBA00022729"/>
    </source>
</evidence>
<gene>
    <name evidence="4" type="ORF">JF922_25650</name>
</gene>
<dbReference type="PANTHER" id="PTHR43649">
    <property type="entry name" value="ARABINOSE-BINDING PROTEIN-RELATED"/>
    <property type="match status" value="1"/>
</dbReference>
<evidence type="ECO:0000256" key="1">
    <source>
        <dbReference type="ARBA" id="ARBA00008520"/>
    </source>
</evidence>
<keyword evidence="5" id="KW-1185">Reference proteome</keyword>
<name>A0A934NAG8_9BACT</name>
<dbReference type="EMBL" id="JAEKNR010000245">
    <property type="protein sequence ID" value="MBJ7601446.1"/>
    <property type="molecule type" value="Genomic_DNA"/>
</dbReference>
<organism evidence="4 5">
    <name type="scientific">Candidatus Nephthysia bennettiae</name>
    <dbReference type="NCBI Taxonomy" id="3127016"/>
    <lineage>
        <taxon>Bacteria</taxon>
        <taxon>Bacillati</taxon>
        <taxon>Candidatus Dormiibacterota</taxon>
        <taxon>Candidatus Dormibacteria</taxon>
        <taxon>Candidatus Dormibacterales</taxon>
        <taxon>Candidatus Dormibacteraceae</taxon>
        <taxon>Candidatus Nephthysia</taxon>
    </lineage>
</organism>
<evidence type="ECO:0000313" key="5">
    <source>
        <dbReference type="Proteomes" id="UP000612893"/>
    </source>
</evidence>
<dbReference type="InterPro" id="IPR006059">
    <property type="entry name" value="SBP"/>
</dbReference>
<dbReference type="PANTHER" id="PTHR43649:SF34">
    <property type="entry name" value="ABC TRANSPORTER PERIPLASMIC-BINDING PROTEIN YCJN-RELATED"/>
    <property type="match status" value="1"/>
</dbReference>
<dbReference type="PROSITE" id="PS51318">
    <property type="entry name" value="TAT"/>
    <property type="match status" value="1"/>
</dbReference>
<evidence type="ECO:0000256" key="2">
    <source>
        <dbReference type="ARBA" id="ARBA00022448"/>
    </source>
</evidence>
<dbReference type="Pfam" id="PF01547">
    <property type="entry name" value="SBP_bac_1"/>
    <property type="match status" value="1"/>
</dbReference>
<reference evidence="4" key="1">
    <citation type="submission" date="2020-10" db="EMBL/GenBank/DDBJ databases">
        <title>Ca. Dormibacterota MAGs.</title>
        <authorList>
            <person name="Montgomery K."/>
        </authorList>
    </citation>
    <scope>NUCLEOTIDE SEQUENCE [LARGE SCALE GENOMIC DNA]</scope>
    <source>
        <strain evidence="4">SC8812_S17_10</strain>
    </source>
</reference>
<sequence>MTRFLRDWSRRDFLRRTGQAGAVLAAGSGLAAFIEACGTGGSSGNSASSTVNTSGLPAVPSVPSDVATVAKKYTGKTVVVGANPSGLGGQINKLAAAQFEKDTGVKISFVVEPSSTSDLYAQYQRVFTSKGSTPDVMNVDVVYTGAFGQYLTDLKTVPLLPDQASKDYPALVQNDTVNGRLVGIPNAGDTGYLWYRTDLLQKYGFANPPTTWQELTDQATKIQAGEKASDPNFYGYVFQGNAYEGLTCNFMEWITSYGGGNVIDNGKVTVDNPNTIAILKLAQSWVGKISPTGVTAFAEEDSRNAFGSGQAAFMRNWPYVYSLFADPKNSKVVGKFGFAPLPHGPNGQASGAVGGWQYAINAESQNKNAAAGFIAYMTSDAFQKYRAINSTTPPPNDTTAKDPDVLKADPWIAVQTNRVVRPSKLGTKYNQGSTAIFQAVNSALRGGDVTQAVSGMKQQLQSLIG</sequence>
<keyword evidence="2" id="KW-0813">Transport</keyword>
<dbReference type="InterPro" id="IPR006311">
    <property type="entry name" value="TAT_signal"/>
</dbReference>
<comment type="similarity">
    <text evidence="1">Belongs to the bacterial solute-binding protein 1 family.</text>
</comment>
<dbReference type="AlphaFoldDB" id="A0A934NAG8"/>
<dbReference type="Proteomes" id="UP000612893">
    <property type="component" value="Unassembled WGS sequence"/>
</dbReference>
<protein>
    <submittedName>
        <fullName evidence="4">ABC transporter substrate-binding protein</fullName>
    </submittedName>
</protein>
<accession>A0A934NAG8</accession>
<dbReference type="SUPFAM" id="SSF53850">
    <property type="entry name" value="Periplasmic binding protein-like II"/>
    <property type="match status" value="1"/>
</dbReference>
<keyword evidence="3" id="KW-0732">Signal</keyword>
<dbReference type="Gene3D" id="3.40.190.10">
    <property type="entry name" value="Periplasmic binding protein-like II"/>
    <property type="match status" value="2"/>
</dbReference>
<comment type="caution">
    <text evidence="4">The sequence shown here is derived from an EMBL/GenBank/DDBJ whole genome shotgun (WGS) entry which is preliminary data.</text>
</comment>